<evidence type="ECO:0000313" key="3">
    <source>
        <dbReference type="Proteomes" id="UP000030101"/>
    </source>
</evidence>
<comment type="caution">
    <text evidence="2">The sequence shown here is derived from an EMBL/GenBank/DDBJ whole genome shotgun (WGS) entry which is preliminary data.</text>
</comment>
<reference evidence="2 3" key="1">
    <citation type="submission" date="2014-08" db="EMBL/GenBank/DDBJ databases">
        <title>Porphyromonas canoris strain:OH2762 Genome sequencing.</title>
        <authorList>
            <person name="Wallis C."/>
            <person name="Deusch O."/>
            <person name="O'Flynn C."/>
            <person name="Davis I."/>
            <person name="Jospin G."/>
            <person name="Darling A.E."/>
            <person name="Coil D.A."/>
            <person name="Alexiev A."/>
            <person name="Horsfall A."/>
            <person name="Kirkwood N."/>
            <person name="Harris S."/>
            <person name="Eisen J.A."/>
        </authorList>
    </citation>
    <scope>NUCLEOTIDE SEQUENCE [LARGE SCALE GENOMIC DNA]</scope>
    <source>
        <strain evidence="3">COT-108 OH2762</strain>
    </source>
</reference>
<protein>
    <recommendedName>
        <fullName evidence="4">DUF2157 domain-containing protein</fullName>
    </recommendedName>
</protein>
<keyword evidence="1" id="KW-1133">Transmembrane helix</keyword>
<feature type="transmembrane region" description="Helical" evidence="1">
    <location>
        <begin position="61"/>
        <end position="77"/>
    </location>
</feature>
<keyword evidence="1" id="KW-0812">Transmembrane</keyword>
<feature type="transmembrane region" description="Helical" evidence="1">
    <location>
        <begin position="123"/>
        <end position="147"/>
    </location>
</feature>
<evidence type="ECO:0000256" key="1">
    <source>
        <dbReference type="SAM" id="Phobius"/>
    </source>
</evidence>
<feature type="transmembrane region" description="Helical" evidence="1">
    <location>
        <begin position="152"/>
        <end position="173"/>
    </location>
</feature>
<proteinExistence type="predicted"/>
<organism evidence="2 3">
    <name type="scientific">Porphyromonas canoris</name>
    <dbReference type="NCBI Taxonomy" id="36875"/>
    <lineage>
        <taxon>Bacteria</taxon>
        <taxon>Pseudomonadati</taxon>
        <taxon>Bacteroidota</taxon>
        <taxon>Bacteroidia</taxon>
        <taxon>Bacteroidales</taxon>
        <taxon>Porphyromonadaceae</taxon>
        <taxon>Porphyromonas</taxon>
    </lineage>
</organism>
<dbReference type="Proteomes" id="UP000030101">
    <property type="component" value="Unassembled WGS sequence"/>
</dbReference>
<dbReference type="EMBL" id="JQZV01000013">
    <property type="protein sequence ID" value="KGN92265.1"/>
    <property type="molecule type" value="Genomic_DNA"/>
</dbReference>
<sequence length="207" mass="23364">MNDVKLNEKESLALISQMILETKQNLGLGQWNKFLFYGYASAIIGVGVYFCFKFTSSPMSYLLWFILLPLSLFAALFSKKHPPKVVSYLEKSIKSVWIVINTLFFLSLLIICLIYALSLVEVIYFGLMAPLSLMYVAIGCAITGVLLKEKMVVWTSGGSFLLGVYILVMLHSTHLFQNYFNLLLALSFVIMLILPGHLLNAKSKREL</sequence>
<evidence type="ECO:0000313" key="2">
    <source>
        <dbReference type="EMBL" id="KGN92265.1"/>
    </source>
</evidence>
<feature type="transmembrane region" description="Helical" evidence="1">
    <location>
        <begin position="34"/>
        <end position="55"/>
    </location>
</feature>
<evidence type="ECO:0008006" key="4">
    <source>
        <dbReference type="Google" id="ProtNLM"/>
    </source>
</evidence>
<dbReference type="RefSeq" id="WP_036792508.1">
    <property type="nucleotide sequence ID" value="NZ_JQZV01000013.1"/>
</dbReference>
<accession>A0ABR4XLF1</accession>
<keyword evidence="1" id="KW-0472">Membrane</keyword>
<feature type="transmembrane region" description="Helical" evidence="1">
    <location>
        <begin position="179"/>
        <end position="199"/>
    </location>
</feature>
<name>A0ABR4XLF1_9PORP</name>
<keyword evidence="3" id="KW-1185">Reference proteome</keyword>
<gene>
    <name evidence="2" type="ORF">HQ43_09655</name>
</gene>
<feature type="transmembrane region" description="Helical" evidence="1">
    <location>
        <begin position="98"/>
        <end position="117"/>
    </location>
</feature>